<dbReference type="AlphaFoldDB" id="A0A1Y5SPC1"/>
<keyword evidence="5 9" id="KW-0697">Rotamase</keyword>
<dbReference type="InterPro" id="IPR001179">
    <property type="entry name" value="PPIase_FKBP_dom"/>
</dbReference>
<gene>
    <name evidence="12" type="primary">slyD</name>
    <name evidence="12" type="ORF">PSJ8397_02363</name>
</gene>
<keyword evidence="6" id="KW-0143">Chaperone</keyword>
<protein>
    <recommendedName>
        <fullName evidence="10">Peptidyl-prolyl cis-trans isomerase</fullName>
        <ecNumber evidence="10">5.2.1.8</ecNumber>
    </recommendedName>
</protein>
<dbReference type="PROSITE" id="PS50059">
    <property type="entry name" value="FKBP_PPIASE"/>
    <property type="match status" value="1"/>
</dbReference>
<keyword evidence="4" id="KW-0963">Cytoplasm</keyword>
<dbReference type="PANTHER" id="PTHR47861:SF3">
    <property type="entry name" value="FKBP-TYPE PEPTIDYL-PROLYL CIS-TRANS ISOMERASE SLYD"/>
    <property type="match status" value="1"/>
</dbReference>
<evidence type="ECO:0000256" key="8">
    <source>
        <dbReference type="ARBA" id="ARBA00037071"/>
    </source>
</evidence>
<organism evidence="12 13">
    <name type="scientific">Pseudooctadecabacter jejudonensis</name>
    <dbReference type="NCBI Taxonomy" id="1391910"/>
    <lineage>
        <taxon>Bacteria</taxon>
        <taxon>Pseudomonadati</taxon>
        <taxon>Pseudomonadota</taxon>
        <taxon>Alphaproteobacteria</taxon>
        <taxon>Rhodobacterales</taxon>
        <taxon>Paracoccaceae</taxon>
        <taxon>Pseudooctadecabacter</taxon>
    </lineage>
</organism>
<dbReference type="Pfam" id="PF00254">
    <property type="entry name" value="FKBP_C"/>
    <property type="match status" value="1"/>
</dbReference>
<dbReference type="Gene3D" id="3.10.50.40">
    <property type="match status" value="1"/>
</dbReference>
<accession>A0A1Y5SPC1</accession>
<reference evidence="12 13" key="1">
    <citation type="submission" date="2017-03" db="EMBL/GenBank/DDBJ databases">
        <authorList>
            <person name="Afonso C.L."/>
            <person name="Miller P.J."/>
            <person name="Scott M.A."/>
            <person name="Spackman E."/>
            <person name="Goraichik I."/>
            <person name="Dimitrov K.M."/>
            <person name="Suarez D.L."/>
            <person name="Swayne D.E."/>
        </authorList>
    </citation>
    <scope>NUCLEOTIDE SEQUENCE [LARGE SCALE GENOMIC DNA]</scope>
    <source>
        <strain evidence="12 13">CECT 8397</strain>
    </source>
</reference>
<evidence type="ECO:0000256" key="1">
    <source>
        <dbReference type="ARBA" id="ARBA00000971"/>
    </source>
</evidence>
<dbReference type="EC" id="5.2.1.8" evidence="10"/>
<dbReference type="Proteomes" id="UP000193623">
    <property type="component" value="Unassembled WGS sequence"/>
</dbReference>
<dbReference type="SUPFAM" id="SSF54534">
    <property type="entry name" value="FKBP-like"/>
    <property type="match status" value="1"/>
</dbReference>
<evidence type="ECO:0000256" key="7">
    <source>
        <dbReference type="ARBA" id="ARBA00023235"/>
    </source>
</evidence>
<sequence>MAAVKAGDTVFIHYTGTLTDGAEFDSSKDRDPLEFTVGSGMVIKGMDDGLLGMDVGDKKRLEIPAADAYGPINPENRIAVPRSQLPEDIPVEVGLMLQMQGPQGQAVPVTIVEVTDEELTLDANHALAGKDLIFEIELVSVKAG</sequence>
<name>A0A1Y5SPC1_9RHOB</name>
<dbReference type="RefSeq" id="WP_085864754.1">
    <property type="nucleotide sequence ID" value="NZ_FWFT01000003.1"/>
</dbReference>
<keyword evidence="13" id="KW-1185">Reference proteome</keyword>
<evidence type="ECO:0000256" key="2">
    <source>
        <dbReference type="ARBA" id="ARBA00004496"/>
    </source>
</evidence>
<comment type="subcellular location">
    <subcellularLocation>
        <location evidence="2">Cytoplasm</location>
    </subcellularLocation>
</comment>
<comment type="similarity">
    <text evidence="3 10">Belongs to the FKBP-type PPIase family.</text>
</comment>
<evidence type="ECO:0000313" key="12">
    <source>
        <dbReference type="EMBL" id="SLN45229.1"/>
    </source>
</evidence>
<evidence type="ECO:0000259" key="11">
    <source>
        <dbReference type="PROSITE" id="PS50059"/>
    </source>
</evidence>
<dbReference type="GO" id="GO:0005737">
    <property type="term" value="C:cytoplasm"/>
    <property type="evidence" value="ECO:0007669"/>
    <property type="project" value="UniProtKB-SubCell"/>
</dbReference>
<dbReference type="OrthoDB" id="9808891at2"/>
<comment type="catalytic activity">
    <reaction evidence="1 9 10">
        <text>[protein]-peptidylproline (omega=180) = [protein]-peptidylproline (omega=0)</text>
        <dbReference type="Rhea" id="RHEA:16237"/>
        <dbReference type="Rhea" id="RHEA-COMP:10747"/>
        <dbReference type="Rhea" id="RHEA-COMP:10748"/>
        <dbReference type="ChEBI" id="CHEBI:83833"/>
        <dbReference type="ChEBI" id="CHEBI:83834"/>
        <dbReference type="EC" id="5.2.1.8"/>
    </reaction>
</comment>
<evidence type="ECO:0000256" key="5">
    <source>
        <dbReference type="ARBA" id="ARBA00023110"/>
    </source>
</evidence>
<proteinExistence type="inferred from homology"/>
<dbReference type="GO" id="GO:0003755">
    <property type="term" value="F:peptidyl-prolyl cis-trans isomerase activity"/>
    <property type="evidence" value="ECO:0007669"/>
    <property type="project" value="UniProtKB-UniRule"/>
</dbReference>
<evidence type="ECO:0000256" key="4">
    <source>
        <dbReference type="ARBA" id="ARBA00022490"/>
    </source>
</evidence>
<dbReference type="GO" id="GO:0042026">
    <property type="term" value="P:protein refolding"/>
    <property type="evidence" value="ECO:0007669"/>
    <property type="project" value="UniProtKB-ARBA"/>
</dbReference>
<comment type="function">
    <text evidence="8">Also involved in hydrogenase metallocenter assembly, probably by participating in the nickel insertion step. This function in hydrogenase biosynthesis requires chaperone activity and the presence of the metal-binding domain, but not PPIase activity.</text>
</comment>
<evidence type="ECO:0000256" key="3">
    <source>
        <dbReference type="ARBA" id="ARBA00006577"/>
    </source>
</evidence>
<feature type="domain" description="PPIase FKBP-type" evidence="11">
    <location>
        <begin position="7"/>
        <end position="100"/>
    </location>
</feature>
<evidence type="ECO:0000256" key="10">
    <source>
        <dbReference type="RuleBase" id="RU003915"/>
    </source>
</evidence>
<dbReference type="InterPro" id="IPR046357">
    <property type="entry name" value="PPIase_dom_sf"/>
</dbReference>
<dbReference type="PANTHER" id="PTHR47861">
    <property type="entry name" value="FKBP-TYPE PEPTIDYL-PROLYL CIS-TRANS ISOMERASE SLYD"/>
    <property type="match status" value="1"/>
</dbReference>
<dbReference type="EMBL" id="FWFT01000003">
    <property type="protein sequence ID" value="SLN45229.1"/>
    <property type="molecule type" value="Genomic_DNA"/>
</dbReference>
<evidence type="ECO:0000256" key="6">
    <source>
        <dbReference type="ARBA" id="ARBA00023186"/>
    </source>
</evidence>
<evidence type="ECO:0000256" key="9">
    <source>
        <dbReference type="PROSITE-ProRule" id="PRU00277"/>
    </source>
</evidence>
<keyword evidence="7 9" id="KW-0413">Isomerase</keyword>
<evidence type="ECO:0000313" key="13">
    <source>
        <dbReference type="Proteomes" id="UP000193623"/>
    </source>
</evidence>